<dbReference type="GO" id="GO:0031981">
    <property type="term" value="C:nuclear lumen"/>
    <property type="evidence" value="ECO:0007669"/>
    <property type="project" value="UniProtKB-ARBA"/>
</dbReference>
<reference evidence="5" key="1">
    <citation type="submission" date="2023-07" db="EMBL/GenBank/DDBJ databases">
        <title>A draft genome of Kazachstania heterogenica Y-27499.</title>
        <authorList>
            <person name="Donic C."/>
            <person name="Kralova J.S."/>
            <person name="Fidel L."/>
            <person name="Ben-Dor S."/>
            <person name="Jung S."/>
        </authorList>
    </citation>
    <scope>NUCLEOTIDE SEQUENCE [LARGE SCALE GENOMIC DNA]</scope>
    <source>
        <strain evidence="5">Y27499</strain>
    </source>
</reference>
<protein>
    <recommendedName>
        <fullName evidence="6">Replication factor A protein 3</fullName>
    </recommendedName>
</protein>
<proteinExistence type="inferred from homology"/>
<dbReference type="InterPro" id="IPR013970">
    <property type="entry name" value="Rfa2"/>
</dbReference>
<dbReference type="AlphaFoldDB" id="A0AAN8A9W2"/>
<dbReference type="GO" id="GO:0003677">
    <property type="term" value="F:DNA binding"/>
    <property type="evidence" value="ECO:0007669"/>
    <property type="project" value="InterPro"/>
</dbReference>
<name>A0AAN8A9W2_9SACH</name>
<comment type="subcellular location">
    <subcellularLocation>
        <location evidence="1">Nucleus</location>
    </subcellularLocation>
</comment>
<sequence length="116" mass="12948">MSSETPRIDPSEVASSIYPVFRLIAQVKQQPTESTLILSSPTIGNEMITLNDVRVSMNKQFQIGSWYEFVCRASDSGEIGFLILDAVSCKLQDDEDISIDGIVALQQLTKKFPEIY</sequence>
<comment type="caution">
    <text evidence="4">The sequence shown here is derived from an EMBL/GenBank/DDBJ whole genome shotgun (WGS) entry which is preliminary data.</text>
</comment>
<dbReference type="InterPro" id="IPR012340">
    <property type="entry name" value="NA-bd_OB-fold"/>
</dbReference>
<keyword evidence="3" id="KW-0539">Nucleus</keyword>
<comment type="similarity">
    <text evidence="2">Belongs to the replication factor A protein 3 family.</text>
</comment>
<dbReference type="GO" id="GO:0006310">
    <property type="term" value="P:DNA recombination"/>
    <property type="evidence" value="ECO:0007669"/>
    <property type="project" value="InterPro"/>
</dbReference>
<evidence type="ECO:0000256" key="2">
    <source>
        <dbReference type="ARBA" id="ARBA00009761"/>
    </source>
</evidence>
<dbReference type="GO" id="GO:0006260">
    <property type="term" value="P:DNA replication"/>
    <property type="evidence" value="ECO:0007669"/>
    <property type="project" value="InterPro"/>
</dbReference>
<evidence type="ECO:0008006" key="6">
    <source>
        <dbReference type="Google" id="ProtNLM"/>
    </source>
</evidence>
<gene>
    <name evidence="4" type="ORF">RI543_000165</name>
</gene>
<accession>A0AAN8A9W2</accession>
<evidence type="ECO:0000313" key="5">
    <source>
        <dbReference type="Proteomes" id="UP001306508"/>
    </source>
</evidence>
<evidence type="ECO:0000313" key="4">
    <source>
        <dbReference type="EMBL" id="KAK5782235.1"/>
    </source>
</evidence>
<dbReference type="GO" id="GO:0006281">
    <property type="term" value="P:DNA repair"/>
    <property type="evidence" value="ECO:0007669"/>
    <property type="project" value="InterPro"/>
</dbReference>
<keyword evidence="5" id="KW-1185">Reference proteome</keyword>
<dbReference type="Gene3D" id="2.40.50.140">
    <property type="entry name" value="Nucleic acid-binding proteins"/>
    <property type="match status" value="1"/>
</dbReference>
<dbReference type="Pfam" id="PF08661">
    <property type="entry name" value="Rep_fac-A_3"/>
    <property type="match status" value="1"/>
</dbReference>
<evidence type="ECO:0000256" key="1">
    <source>
        <dbReference type="ARBA" id="ARBA00004123"/>
    </source>
</evidence>
<dbReference type="EMBL" id="JAWIZZ010000006">
    <property type="protein sequence ID" value="KAK5782235.1"/>
    <property type="molecule type" value="Genomic_DNA"/>
</dbReference>
<organism evidence="4 5">
    <name type="scientific">Arxiozyma heterogenica</name>
    <dbReference type="NCBI Taxonomy" id="278026"/>
    <lineage>
        <taxon>Eukaryota</taxon>
        <taxon>Fungi</taxon>
        <taxon>Dikarya</taxon>
        <taxon>Ascomycota</taxon>
        <taxon>Saccharomycotina</taxon>
        <taxon>Saccharomycetes</taxon>
        <taxon>Saccharomycetales</taxon>
        <taxon>Saccharomycetaceae</taxon>
        <taxon>Arxiozyma</taxon>
    </lineage>
</organism>
<evidence type="ECO:0000256" key="3">
    <source>
        <dbReference type="ARBA" id="ARBA00023242"/>
    </source>
</evidence>
<dbReference type="Proteomes" id="UP001306508">
    <property type="component" value="Unassembled WGS sequence"/>
</dbReference>